<dbReference type="SUPFAM" id="SSF51261">
    <property type="entry name" value="Duplicated hybrid motif"/>
    <property type="match status" value="1"/>
</dbReference>
<sequence>MMSIVVDIGMKVGTYIAAARPGTVVSVKKDYHMRGTSNYFLDKANYVMVMHDDGTYATYAHILLGTAMVVMSWHAQAHQVSQRDHIFTL</sequence>
<accession>A0ABS5ZK41</accession>
<dbReference type="Gene3D" id="2.70.70.10">
    <property type="entry name" value="Glucose Permease (Domain IIA)"/>
    <property type="match status" value="1"/>
</dbReference>
<protein>
    <recommendedName>
        <fullName evidence="3">Peptidase M23 domain-containing protein</fullName>
    </recommendedName>
</protein>
<proteinExistence type="predicted"/>
<comment type="caution">
    <text evidence="1">The sequence shown here is derived from an EMBL/GenBank/DDBJ whole genome shotgun (WGS) entry which is preliminary data.</text>
</comment>
<name>A0ABS5ZK41_9GAMM</name>
<dbReference type="InterPro" id="IPR011055">
    <property type="entry name" value="Dup_hybrid_motif"/>
</dbReference>
<dbReference type="EMBL" id="JAGSOY010000075">
    <property type="protein sequence ID" value="MBU2713367.1"/>
    <property type="molecule type" value="Genomic_DNA"/>
</dbReference>
<keyword evidence="2" id="KW-1185">Reference proteome</keyword>
<gene>
    <name evidence="1" type="ORF">KCG35_20060</name>
</gene>
<reference evidence="1 2" key="1">
    <citation type="submission" date="2021-04" db="EMBL/GenBank/DDBJ databases">
        <authorList>
            <person name="Pira H."/>
            <person name="Risdian C."/>
            <person name="Wink J."/>
        </authorList>
    </citation>
    <scope>NUCLEOTIDE SEQUENCE [LARGE SCALE GENOMIC DNA]</scope>
    <source>
        <strain evidence="1 2">WH53</strain>
    </source>
</reference>
<evidence type="ECO:0000313" key="1">
    <source>
        <dbReference type="EMBL" id="MBU2713367.1"/>
    </source>
</evidence>
<dbReference type="Proteomes" id="UP000690515">
    <property type="component" value="Unassembled WGS sequence"/>
</dbReference>
<organism evidence="1 2">
    <name type="scientific">Zooshikella harenae</name>
    <dbReference type="NCBI Taxonomy" id="2827238"/>
    <lineage>
        <taxon>Bacteria</taxon>
        <taxon>Pseudomonadati</taxon>
        <taxon>Pseudomonadota</taxon>
        <taxon>Gammaproteobacteria</taxon>
        <taxon>Oceanospirillales</taxon>
        <taxon>Zooshikellaceae</taxon>
        <taxon>Zooshikella</taxon>
    </lineage>
</organism>
<evidence type="ECO:0008006" key="3">
    <source>
        <dbReference type="Google" id="ProtNLM"/>
    </source>
</evidence>
<dbReference type="RefSeq" id="WP_215821654.1">
    <property type="nucleotide sequence ID" value="NZ_JAGSOY010000075.1"/>
</dbReference>
<evidence type="ECO:0000313" key="2">
    <source>
        <dbReference type="Proteomes" id="UP000690515"/>
    </source>
</evidence>